<dbReference type="EMBL" id="FR934472">
    <property type="protein sequence ID" value="CDQ98027.1"/>
    <property type="molecule type" value="Genomic_DNA"/>
</dbReference>
<evidence type="ECO:0000256" key="2">
    <source>
        <dbReference type="SAM" id="SignalP"/>
    </source>
</evidence>
<proteinExistence type="predicted"/>
<reference evidence="3" key="1">
    <citation type="journal article" date="2014" name="Nat. Commun.">
        <title>The rainbow trout genome provides novel insights into evolution after whole-genome duplication in vertebrates.</title>
        <authorList>
            <person name="Berthelot C."/>
            <person name="Brunet F."/>
            <person name="Chalopin D."/>
            <person name="Juanchich A."/>
            <person name="Bernard M."/>
            <person name="Noel B."/>
            <person name="Bento P."/>
            <person name="Da Silva C."/>
            <person name="Labadie K."/>
            <person name="Alberti A."/>
            <person name="Aury J.M."/>
            <person name="Louis A."/>
            <person name="Dehais P."/>
            <person name="Bardou P."/>
            <person name="Montfort J."/>
            <person name="Klopp C."/>
            <person name="Cabau C."/>
            <person name="Gaspin C."/>
            <person name="Thorgaard G.H."/>
            <person name="Boussaha M."/>
            <person name="Quillet E."/>
            <person name="Guyomard R."/>
            <person name="Galiana D."/>
            <person name="Bobe J."/>
            <person name="Volff J.N."/>
            <person name="Genet C."/>
            <person name="Wincker P."/>
            <person name="Jaillon O."/>
            <person name="Roest Crollius H."/>
            <person name="Guiguen Y."/>
        </authorList>
    </citation>
    <scope>NUCLEOTIDE SEQUENCE [LARGE SCALE GENOMIC DNA]</scope>
</reference>
<evidence type="ECO:0000313" key="3">
    <source>
        <dbReference type="EMBL" id="CDQ98027.1"/>
    </source>
</evidence>
<dbReference type="PANTHER" id="PTHR46108:SF3">
    <property type="entry name" value="WD REPEAT- AND FYVE DOMAIN-CONTAINING PROTEIN 4"/>
    <property type="match status" value="1"/>
</dbReference>
<evidence type="ECO:0000313" key="4">
    <source>
        <dbReference type="Proteomes" id="UP000193380"/>
    </source>
</evidence>
<dbReference type="Proteomes" id="UP000193380">
    <property type="component" value="Unassembled WGS sequence"/>
</dbReference>
<evidence type="ECO:0000256" key="1">
    <source>
        <dbReference type="ARBA" id="ARBA00022574"/>
    </source>
</evidence>
<dbReference type="STRING" id="8022.A0A060Z2D1"/>
<dbReference type="PaxDb" id="8022-A0A060Z2D1"/>
<name>A0A060Z2D1_ONCMY</name>
<dbReference type="PANTHER" id="PTHR46108">
    <property type="entry name" value="BLUE CHEESE"/>
    <property type="match status" value="1"/>
</dbReference>
<feature type="chain" id="PRO_5001592857" evidence="2">
    <location>
        <begin position="27"/>
        <end position="194"/>
    </location>
</feature>
<gene>
    <name evidence="3" type="ORF">GSONMT00034715001</name>
</gene>
<reference evidence="3" key="2">
    <citation type="submission" date="2014-03" db="EMBL/GenBank/DDBJ databases">
        <authorList>
            <person name="Genoscope - CEA"/>
        </authorList>
    </citation>
    <scope>NUCLEOTIDE SEQUENCE</scope>
</reference>
<dbReference type="InterPro" id="IPR051944">
    <property type="entry name" value="BEACH_domain_protein"/>
</dbReference>
<dbReference type="GO" id="GO:0019882">
    <property type="term" value="P:antigen processing and presentation"/>
    <property type="evidence" value="ECO:0007669"/>
    <property type="project" value="TreeGrafter"/>
</dbReference>
<keyword evidence="1" id="KW-0853">WD repeat</keyword>
<keyword evidence="2" id="KW-0732">Signal</keyword>
<dbReference type="AlphaFoldDB" id="A0A060Z2D1"/>
<protein>
    <submittedName>
        <fullName evidence="3">Uncharacterized protein</fullName>
    </submittedName>
</protein>
<sequence length="194" mass="22373">MTRRHWLCINCRSMLWGIVCVPYSYPEGFGFESHKKHQRRILSHLFPLKTSHTTTLSQVPDSDTELMSQVESVWSKILTERRTILEDTYKIELSANQTQRMGPVSMSDISPLWEETALKVWQLYTGNVKRKLTSTTQRKDSVISSAFRSVHKRLGRETGTVEVTHARTHTHTNKHSLWGKTERQTDAVISCLCA</sequence>
<feature type="signal peptide" evidence="2">
    <location>
        <begin position="1"/>
        <end position="26"/>
    </location>
</feature>
<organism evidence="3 4">
    <name type="scientific">Oncorhynchus mykiss</name>
    <name type="common">Rainbow trout</name>
    <name type="synonym">Salmo gairdneri</name>
    <dbReference type="NCBI Taxonomy" id="8022"/>
    <lineage>
        <taxon>Eukaryota</taxon>
        <taxon>Metazoa</taxon>
        <taxon>Chordata</taxon>
        <taxon>Craniata</taxon>
        <taxon>Vertebrata</taxon>
        <taxon>Euteleostomi</taxon>
        <taxon>Actinopterygii</taxon>
        <taxon>Neopterygii</taxon>
        <taxon>Teleostei</taxon>
        <taxon>Protacanthopterygii</taxon>
        <taxon>Salmoniformes</taxon>
        <taxon>Salmonidae</taxon>
        <taxon>Salmoninae</taxon>
        <taxon>Oncorhynchus</taxon>
    </lineage>
</organism>
<accession>A0A060Z2D1</accession>